<dbReference type="RefSeq" id="XP_066929234.1">
    <property type="nucleotide sequence ID" value="XM_067073133.1"/>
</dbReference>
<evidence type="ECO:0000313" key="2">
    <source>
        <dbReference type="EnsemblMetazoa" id="CLYHEMP004155.1"/>
    </source>
</evidence>
<dbReference type="GeneID" id="136816804"/>
<reference evidence="2" key="1">
    <citation type="submission" date="2021-01" db="UniProtKB">
        <authorList>
            <consortium name="EnsemblMetazoa"/>
        </authorList>
    </citation>
    <scope>IDENTIFICATION</scope>
</reference>
<feature type="transmembrane region" description="Helical" evidence="1">
    <location>
        <begin position="7"/>
        <end position="25"/>
    </location>
</feature>
<protein>
    <submittedName>
        <fullName evidence="2">Uncharacterized protein</fullName>
    </submittedName>
</protein>
<dbReference type="Proteomes" id="UP000594262">
    <property type="component" value="Unplaced"/>
</dbReference>
<evidence type="ECO:0000256" key="1">
    <source>
        <dbReference type="SAM" id="Phobius"/>
    </source>
</evidence>
<keyword evidence="1" id="KW-0812">Transmembrane</keyword>
<keyword evidence="1" id="KW-1133">Transmembrane helix</keyword>
<dbReference type="OrthoDB" id="5956353at2759"/>
<keyword evidence="3" id="KW-1185">Reference proteome</keyword>
<accession>A0A7M5V6A8</accession>
<dbReference type="AlphaFoldDB" id="A0A7M5V6A8"/>
<evidence type="ECO:0000313" key="3">
    <source>
        <dbReference type="Proteomes" id="UP000594262"/>
    </source>
</evidence>
<organism evidence="2 3">
    <name type="scientific">Clytia hemisphaerica</name>
    <dbReference type="NCBI Taxonomy" id="252671"/>
    <lineage>
        <taxon>Eukaryota</taxon>
        <taxon>Metazoa</taxon>
        <taxon>Cnidaria</taxon>
        <taxon>Hydrozoa</taxon>
        <taxon>Hydroidolina</taxon>
        <taxon>Leptothecata</taxon>
        <taxon>Obeliida</taxon>
        <taxon>Clytiidae</taxon>
        <taxon>Clytia</taxon>
    </lineage>
</organism>
<proteinExistence type="predicted"/>
<keyword evidence="1" id="KW-0472">Membrane</keyword>
<dbReference type="EnsemblMetazoa" id="CLYHEMT004155.1">
    <property type="protein sequence ID" value="CLYHEMP004155.1"/>
    <property type="gene ID" value="CLYHEMG004155"/>
</dbReference>
<name>A0A7M5V6A8_9CNID</name>
<sequence>MKRARKYINFLMITLKLCFVYSHWYSGEEKQQPTTSIDSESSVKPIVVTSPIECVLKCQRKLRKSYYDEEKGQCFCIENTEQLIYSKEESVGIFYQEIEKSPLKSCKEVKEMCPGCTSKFYSLQIKDSIHSVFCDLTTFGVGQPSCNGIVQYNATSRSSFYTIETSNGDIAELFCNITKGKVTDGSCETIKDHCPGCTSKFYSLQIKDSIHSVFCNLTTFGVGQPSCNGIVQYNATSRSSFYTIETSNGDIAELFCNITKGKVTDGSCETIKDHCPGCTSKFYSLQIKDSIHSVFCNLTTFGVGQPSCNGIVQYNATSRSSFYTIETSNGDITELFCNITNGEVADGSCETIKDHCPDCQSGFYTFEIFGITTKVFCEIFADIGSWLVIGNITMDDPAELGTIYNHIALKPTISQLQNIQNAHFMLSPSEVGKLFTSGGYTEMRVKCYKPSHGRTLHVILSGDKLMKALRGIPTTRGQCNGRVRYLKDDNSKMATESCDQLWIGGRNVVVPYYDHTLWVSYKYHVVLHSGRMECDDSIYSIGSWLFSVR</sequence>